<name>A0A9W7DL93_9STRA</name>
<feature type="non-terminal residue" evidence="2">
    <location>
        <position position="1"/>
    </location>
</feature>
<proteinExistence type="predicted"/>
<feature type="non-terminal residue" evidence="2">
    <location>
        <position position="430"/>
    </location>
</feature>
<evidence type="ECO:0000313" key="2">
    <source>
        <dbReference type="EMBL" id="GMH46355.1"/>
    </source>
</evidence>
<dbReference type="AlphaFoldDB" id="A0A9W7DL93"/>
<protein>
    <submittedName>
        <fullName evidence="2">Uncharacterized protein</fullName>
    </submittedName>
</protein>
<keyword evidence="3" id="KW-1185">Reference proteome</keyword>
<evidence type="ECO:0000313" key="3">
    <source>
        <dbReference type="Proteomes" id="UP001165082"/>
    </source>
</evidence>
<gene>
    <name evidence="2" type="ORF">TrRE_jg11678</name>
</gene>
<reference evidence="2" key="1">
    <citation type="submission" date="2022-07" db="EMBL/GenBank/DDBJ databases">
        <title>Genome analysis of Parmales, a sister group of diatoms, reveals the evolutionary specialization of diatoms from phago-mixotrophs to photoautotrophs.</title>
        <authorList>
            <person name="Ban H."/>
            <person name="Sato S."/>
            <person name="Yoshikawa S."/>
            <person name="Kazumasa Y."/>
            <person name="Nakamura Y."/>
            <person name="Ichinomiya M."/>
            <person name="Saitoh K."/>
            <person name="Sato N."/>
            <person name="Blanc-Mathieu R."/>
            <person name="Endo H."/>
            <person name="Kuwata A."/>
            <person name="Ogata H."/>
        </authorList>
    </citation>
    <scope>NUCLEOTIDE SEQUENCE</scope>
</reference>
<feature type="region of interest" description="Disordered" evidence="1">
    <location>
        <begin position="269"/>
        <end position="310"/>
    </location>
</feature>
<dbReference type="OrthoDB" id="10510166at2759"/>
<feature type="compositionally biased region" description="Low complexity" evidence="1">
    <location>
        <begin position="275"/>
        <end position="284"/>
    </location>
</feature>
<organism evidence="2 3">
    <name type="scientific">Triparma retinervis</name>
    <dbReference type="NCBI Taxonomy" id="2557542"/>
    <lineage>
        <taxon>Eukaryota</taxon>
        <taxon>Sar</taxon>
        <taxon>Stramenopiles</taxon>
        <taxon>Ochrophyta</taxon>
        <taxon>Bolidophyceae</taxon>
        <taxon>Parmales</taxon>
        <taxon>Triparmaceae</taxon>
        <taxon>Triparma</taxon>
    </lineage>
</organism>
<dbReference type="EMBL" id="BRXZ01005534">
    <property type="protein sequence ID" value="GMH46355.1"/>
    <property type="molecule type" value="Genomic_DNA"/>
</dbReference>
<evidence type="ECO:0000256" key="1">
    <source>
        <dbReference type="SAM" id="MobiDB-lite"/>
    </source>
</evidence>
<sequence length="430" mass="47661">PRSALKESSHAKLRLSSMSHCASHHAPASVKKMVNSLNQERVQAQRITDTLHGEIGELKEVLKKFGTQHGAMSQGQLKSELTSLLKNYQAKEKTLEHEVFCMTERYHILHTEYDSSLRARASLVSSLTRAEEVAAAHIGKLTQQNELLVKQIEREKTQPVSLKLAEELAGIKRQLNEKTLQNKDLFTDYQNLKFKHVAEISALKLEKDALVNRSNDLSSKLSEMTLSNQQLAAASEAANNSFCVASASSQTSGDVVISIPVTLTEIETQTEATNSRTASPANTPASPPETKPATAPSQEGAASASSTPTSKHRMLASAALAMQKSNGKLRCSLYLQKIFDAARAREGKRVLRCFARWARNVERGNREALQNDLLGASKRFREQLERVKGQFVEQIETMRRESEAARAKLSASNDRADKLEMENRVLRSSR</sequence>
<accession>A0A9W7DL93</accession>
<dbReference type="Proteomes" id="UP001165082">
    <property type="component" value="Unassembled WGS sequence"/>
</dbReference>
<comment type="caution">
    <text evidence="2">The sequence shown here is derived from an EMBL/GenBank/DDBJ whole genome shotgun (WGS) entry which is preliminary data.</text>
</comment>
<feature type="region of interest" description="Disordered" evidence="1">
    <location>
        <begin position="406"/>
        <end position="430"/>
    </location>
</feature>
<feature type="compositionally biased region" description="Basic and acidic residues" evidence="1">
    <location>
        <begin position="414"/>
        <end position="430"/>
    </location>
</feature>